<keyword evidence="3" id="KW-0460">Magnesium</keyword>
<evidence type="ECO:0000256" key="3">
    <source>
        <dbReference type="ARBA" id="ARBA00022842"/>
    </source>
</evidence>
<dbReference type="SUPFAM" id="SSF56784">
    <property type="entry name" value="HAD-like"/>
    <property type="match status" value="1"/>
</dbReference>
<dbReference type="WBParaSite" id="GPLIN_000736100">
    <property type="protein sequence ID" value="GPLIN_000736100"/>
    <property type="gene ID" value="GPLIN_000736100"/>
</dbReference>
<dbReference type="PANTHER" id="PTHR12103">
    <property type="entry name" value="5'-NUCLEOTIDASE DOMAIN-CONTAINING"/>
    <property type="match status" value="1"/>
</dbReference>
<dbReference type="PANTHER" id="PTHR12103:SF15">
    <property type="entry name" value="CYTOSOLIC PURINE 5'-NUCLEOTIDASE"/>
    <property type="match status" value="1"/>
</dbReference>
<dbReference type="InterPro" id="IPR036412">
    <property type="entry name" value="HAD-like_sf"/>
</dbReference>
<keyword evidence="2" id="KW-0378">Hydrolase</keyword>
<reference evidence="4" key="1">
    <citation type="submission" date="2013-12" db="EMBL/GenBank/DDBJ databases">
        <authorList>
            <person name="Aslett M."/>
        </authorList>
    </citation>
    <scope>NUCLEOTIDE SEQUENCE [LARGE SCALE GENOMIC DNA]</scope>
    <source>
        <strain evidence="4">Lindley</strain>
    </source>
</reference>
<dbReference type="Pfam" id="PF05761">
    <property type="entry name" value="5_nucleotid"/>
    <property type="match status" value="1"/>
</dbReference>
<evidence type="ECO:0000313" key="4">
    <source>
        <dbReference type="Proteomes" id="UP000050741"/>
    </source>
</evidence>
<sequence>MLLTLQEVTQAMDQQYGVFGSLFRSGSRATFFSSQVERYADLYACSCFNLVQYPGFYFFRAPMSLMPHESTVEHSAAVPPLPEKVDIMSRQSGDGLDVITLTLTPITPITPFLSGVITFYAYAVTGIFA</sequence>
<dbReference type="InterPro" id="IPR008380">
    <property type="entry name" value="HAD-SF_hydro_IG_5-nucl"/>
</dbReference>
<name>A0A183C3B7_GLOPA</name>
<evidence type="ECO:0000256" key="2">
    <source>
        <dbReference type="ARBA" id="ARBA00022801"/>
    </source>
</evidence>
<reference evidence="5" key="3">
    <citation type="submission" date="2016-06" db="UniProtKB">
        <authorList>
            <consortium name="WormBaseParasite"/>
        </authorList>
    </citation>
    <scope>IDENTIFICATION</scope>
</reference>
<dbReference type="Proteomes" id="UP000050741">
    <property type="component" value="Unassembled WGS sequence"/>
</dbReference>
<dbReference type="AlphaFoldDB" id="A0A183C3B7"/>
<dbReference type="GO" id="GO:0046872">
    <property type="term" value="F:metal ion binding"/>
    <property type="evidence" value="ECO:0007669"/>
    <property type="project" value="UniProtKB-KW"/>
</dbReference>
<protein>
    <submittedName>
        <fullName evidence="5">Transmembrane protein</fullName>
    </submittedName>
</protein>
<evidence type="ECO:0000313" key="5">
    <source>
        <dbReference type="WBParaSite" id="GPLIN_000736100"/>
    </source>
</evidence>
<organism evidence="4 5">
    <name type="scientific">Globodera pallida</name>
    <name type="common">Potato cyst nematode worm</name>
    <name type="synonym">Heterodera pallida</name>
    <dbReference type="NCBI Taxonomy" id="36090"/>
    <lineage>
        <taxon>Eukaryota</taxon>
        <taxon>Metazoa</taxon>
        <taxon>Ecdysozoa</taxon>
        <taxon>Nematoda</taxon>
        <taxon>Chromadorea</taxon>
        <taxon>Rhabditida</taxon>
        <taxon>Tylenchina</taxon>
        <taxon>Tylenchomorpha</taxon>
        <taxon>Tylenchoidea</taxon>
        <taxon>Heteroderidae</taxon>
        <taxon>Heteroderinae</taxon>
        <taxon>Globodera</taxon>
    </lineage>
</organism>
<evidence type="ECO:0000256" key="1">
    <source>
        <dbReference type="ARBA" id="ARBA00022723"/>
    </source>
</evidence>
<dbReference type="GO" id="GO:0008253">
    <property type="term" value="F:5'-nucleotidase activity"/>
    <property type="evidence" value="ECO:0007669"/>
    <property type="project" value="TreeGrafter"/>
</dbReference>
<accession>A0A183C3B7</accession>
<reference evidence="4" key="2">
    <citation type="submission" date="2014-05" db="EMBL/GenBank/DDBJ databases">
        <title>The genome and life-stage specific transcriptomes of Globodera pallida elucidate key aspects of plant parasitism by a cyst nematode.</title>
        <authorList>
            <person name="Cotton J.A."/>
            <person name="Lilley C.J."/>
            <person name="Jones L.M."/>
            <person name="Kikuchi T."/>
            <person name="Reid A.J."/>
            <person name="Thorpe P."/>
            <person name="Tsai I.J."/>
            <person name="Beasley H."/>
            <person name="Blok V."/>
            <person name="Cock P.J.A."/>
            <person name="Van den Akker S.E."/>
            <person name="Holroyd N."/>
            <person name="Hunt M."/>
            <person name="Mantelin S."/>
            <person name="Naghra H."/>
            <person name="Pain A."/>
            <person name="Palomares-Rius J.E."/>
            <person name="Zarowiecki M."/>
            <person name="Berriman M."/>
            <person name="Jones J.T."/>
            <person name="Urwin P.E."/>
        </authorList>
    </citation>
    <scope>NUCLEOTIDE SEQUENCE [LARGE SCALE GENOMIC DNA]</scope>
    <source>
        <strain evidence="4">Lindley</strain>
    </source>
</reference>
<keyword evidence="4" id="KW-1185">Reference proteome</keyword>
<proteinExistence type="predicted"/>
<keyword evidence="1" id="KW-0479">Metal-binding</keyword>